<dbReference type="AlphaFoldDB" id="A0AAV2L3I0"/>
<organism evidence="1 2">
    <name type="scientific">Knipowitschia caucasica</name>
    <name type="common">Caucasian dwarf goby</name>
    <name type="synonym">Pomatoschistus caucasicus</name>
    <dbReference type="NCBI Taxonomy" id="637954"/>
    <lineage>
        <taxon>Eukaryota</taxon>
        <taxon>Metazoa</taxon>
        <taxon>Chordata</taxon>
        <taxon>Craniata</taxon>
        <taxon>Vertebrata</taxon>
        <taxon>Euteleostomi</taxon>
        <taxon>Actinopterygii</taxon>
        <taxon>Neopterygii</taxon>
        <taxon>Teleostei</taxon>
        <taxon>Neoteleostei</taxon>
        <taxon>Acanthomorphata</taxon>
        <taxon>Gobiaria</taxon>
        <taxon>Gobiiformes</taxon>
        <taxon>Gobioidei</taxon>
        <taxon>Gobiidae</taxon>
        <taxon>Gobiinae</taxon>
        <taxon>Knipowitschia</taxon>
    </lineage>
</organism>
<accession>A0AAV2L3I0</accession>
<keyword evidence="2" id="KW-1185">Reference proteome</keyword>
<evidence type="ECO:0000313" key="2">
    <source>
        <dbReference type="Proteomes" id="UP001497482"/>
    </source>
</evidence>
<proteinExistence type="predicted"/>
<name>A0AAV2L3I0_KNICA</name>
<protein>
    <submittedName>
        <fullName evidence="1">Uncharacterized protein</fullName>
    </submittedName>
</protein>
<sequence>MTVRRIHLLTPRTPPYPLLPPSTLESRGKAARFTIWMSKEEKCPTHKFQRSFEICDPNLDKHAVQRGAWYANSLVKGGLSCRAERRIQQRVDAPPVGGAKHARPPPLLYTPSLSLRLLLWETGLLF</sequence>
<evidence type="ECO:0000313" key="1">
    <source>
        <dbReference type="EMBL" id="CAL1594949.1"/>
    </source>
</evidence>
<dbReference type="Proteomes" id="UP001497482">
    <property type="component" value="Chromosome 20"/>
</dbReference>
<dbReference type="EMBL" id="OZ035842">
    <property type="protein sequence ID" value="CAL1594949.1"/>
    <property type="molecule type" value="Genomic_DNA"/>
</dbReference>
<gene>
    <name evidence="1" type="ORF">KC01_LOCUS23848</name>
</gene>
<reference evidence="1 2" key="1">
    <citation type="submission" date="2024-04" db="EMBL/GenBank/DDBJ databases">
        <authorList>
            <person name="Waldvogel A.-M."/>
            <person name="Schoenle A."/>
        </authorList>
    </citation>
    <scope>NUCLEOTIDE SEQUENCE [LARGE SCALE GENOMIC DNA]</scope>
</reference>